<evidence type="ECO:0000313" key="3">
    <source>
        <dbReference type="Proteomes" id="UP000006362"/>
    </source>
</evidence>
<proteinExistence type="predicted"/>
<dbReference type="HOGENOM" id="CLU_2144672_0_0_0"/>
<organism evidence="2 3">
    <name type="scientific">Thermovibrio ammonificans (strain DSM 15698 / JCM 12110 / HB-1)</name>
    <dbReference type="NCBI Taxonomy" id="648996"/>
    <lineage>
        <taxon>Bacteria</taxon>
        <taxon>Pseudomonadati</taxon>
        <taxon>Aquificota</taxon>
        <taxon>Aquificia</taxon>
        <taxon>Desulfurobacteriales</taxon>
        <taxon>Desulfurobacteriaceae</taxon>
        <taxon>Thermovibrio</taxon>
    </lineage>
</organism>
<protein>
    <recommendedName>
        <fullName evidence="4">DUF5666 domain-containing protein</fullName>
    </recommendedName>
</protein>
<accession>E8T2L7</accession>
<keyword evidence="3" id="KW-1185">Reference proteome</keyword>
<keyword evidence="1" id="KW-0732">Signal</keyword>
<dbReference type="KEGG" id="tam:Theam_1148"/>
<dbReference type="Proteomes" id="UP000006362">
    <property type="component" value="Chromosome"/>
</dbReference>
<dbReference type="EMBL" id="CP002444">
    <property type="protein sequence ID" value="ADU97112.1"/>
    <property type="molecule type" value="Genomic_DNA"/>
</dbReference>
<gene>
    <name evidence="2" type="ordered locus">Theam_1148</name>
</gene>
<evidence type="ECO:0000256" key="1">
    <source>
        <dbReference type="SAM" id="SignalP"/>
    </source>
</evidence>
<reference evidence="2" key="1">
    <citation type="submission" date="2011-01" db="EMBL/GenBank/DDBJ databases">
        <title>Complete sequence of chromosome of Thermovibrio ammonificans HB-1.</title>
        <authorList>
            <consortium name="US DOE Joint Genome Institute"/>
            <person name="Lucas S."/>
            <person name="Copeland A."/>
            <person name="Lapidus A."/>
            <person name="Cheng J.-F."/>
            <person name="Goodwin L."/>
            <person name="Pitluck S."/>
            <person name="Davenport K."/>
            <person name="Detter J.C."/>
            <person name="Han C."/>
            <person name="Tapia R."/>
            <person name="Land M."/>
            <person name="Hauser L."/>
            <person name="Kyrpides N."/>
            <person name="Ivanova N."/>
            <person name="Ovchinnikova G."/>
            <person name="Vetriani C."/>
            <person name="Woyke T."/>
        </authorList>
    </citation>
    <scope>NUCLEOTIDE SEQUENCE [LARGE SCALE GENOMIC DNA]</scope>
    <source>
        <strain evidence="2">HB-1</strain>
    </source>
</reference>
<feature type="chain" id="PRO_5003227321" description="DUF5666 domain-containing protein" evidence="1">
    <location>
        <begin position="29"/>
        <end position="112"/>
    </location>
</feature>
<dbReference type="STRING" id="648996.Theam_1148"/>
<evidence type="ECO:0000313" key="2">
    <source>
        <dbReference type="EMBL" id="ADU97112.1"/>
    </source>
</evidence>
<feature type="signal peptide" evidence="1">
    <location>
        <begin position="1"/>
        <end position="28"/>
    </location>
</feature>
<evidence type="ECO:0008006" key="4">
    <source>
        <dbReference type="Google" id="ProtNLM"/>
    </source>
</evidence>
<name>E8T2L7_THEA1</name>
<sequence length="112" mass="12338">MRGVIMRKMALIITALLLGGSLFSSSNADEPKFKQERHLKKMEWGEQVFGEVVTFTARVVASSPLTIQTNFVTFRNSLLEVEGAPSYPEGTLLKCKAFGTTITCKPLKGGER</sequence>
<dbReference type="AlphaFoldDB" id="E8T2L7"/>